<evidence type="ECO:0000256" key="6">
    <source>
        <dbReference type="ARBA" id="ARBA00022777"/>
    </source>
</evidence>
<keyword evidence="6" id="KW-0418">Kinase</keyword>
<evidence type="ECO:0000256" key="12">
    <source>
        <dbReference type="ARBA" id="ARBA00066118"/>
    </source>
</evidence>
<dbReference type="Pfam" id="PF00069">
    <property type="entry name" value="Pkinase"/>
    <property type="match status" value="1"/>
</dbReference>
<feature type="non-terminal residue" evidence="18">
    <location>
        <position position="1"/>
    </location>
</feature>
<keyword evidence="19" id="KW-1185">Reference proteome</keyword>
<evidence type="ECO:0000256" key="14">
    <source>
        <dbReference type="PROSITE-ProRule" id="PRU10141"/>
    </source>
</evidence>
<evidence type="ECO:0000256" key="7">
    <source>
        <dbReference type="ARBA" id="ARBA00022840"/>
    </source>
</evidence>
<comment type="function">
    <text evidence="11">When phosphate concentrations are high it phosphorylates the PHO4 transcription factor thus establishing repression.</text>
</comment>
<dbReference type="EC" id="2.7.11.22" evidence="2"/>
<dbReference type="GO" id="GO:0004693">
    <property type="term" value="F:cyclin-dependent protein serine/threonine kinase activity"/>
    <property type="evidence" value="ECO:0007669"/>
    <property type="project" value="UniProtKB-EC"/>
</dbReference>
<protein>
    <recommendedName>
        <fullName evidence="13">Negative regulator of the PHO system</fullName>
        <ecNumber evidence="2">2.7.11.22</ecNumber>
    </recommendedName>
    <alternativeName>
        <fullName evidence="8">Serine/threonine-protein kinase PHO85</fullName>
    </alternativeName>
</protein>
<dbReference type="Gene3D" id="3.30.200.20">
    <property type="entry name" value="Phosphorylase Kinase, domain 1"/>
    <property type="match status" value="1"/>
</dbReference>
<dbReference type="FunFam" id="3.30.200.20:FF:000062">
    <property type="entry name" value="PHO system negative regulator"/>
    <property type="match status" value="1"/>
</dbReference>
<evidence type="ECO:0000256" key="9">
    <source>
        <dbReference type="ARBA" id="ARBA00047811"/>
    </source>
</evidence>
<dbReference type="GO" id="GO:0005737">
    <property type="term" value="C:cytoplasm"/>
    <property type="evidence" value="ECO:0007669"/>
    <property type="project" value="TreeGrafter"/>
</dbReference>
<dbReference type="SUPFAM" id="SSF56112">
    <property type="entry name" value="Protein kinase-like (PK-like)"/>
    <property type="match status" value="1"/>
</dbReference>
<gene>
    <name evidence="18" type="primary">PHO85</name>
    <name evidence="18" type="ORF">LSUE1_G004639</name>
</gene>
<dbReference type="PROSITE" id="PS50011">
    <property type="entry name" value="PROTEIN_KINASE_DOM"/>
    <property type="match status" value="1"/>
</dbReference>
<dbReference type="EMBL" id="QGMK01000145">
    <property type="protein sequence ID" value="TVY83861.1"/>
    <property type="molecule type" value="Genomic_DNA"/>
</dbReference>
<evidence type="ECO:0000256" key="2">
    <source>
        <dbReference type="ARBA" id="ARBA00012425"/>
    </source>
</evidence>
<feature type="region of interest" description="Disordered" evidence="16">
    <location>
        <begin position="1"/>
        <end position="30"/>
    </location>
</feature>
<dbReference type="OrthoDB" id="1732493at2759"/>
<dbReference type="PROSITE" id="PS00108">
    <property type="entry name" value="PROTEIN_KINASE_ST"/>
    <property type="match status" value="1"/>
</dbReference>
<dbReference type="CDD" id="cd07836">
    <property type="entry name" value="STKc_Pho85"/>
    <property type="match status" value="1"/>
</dbReference>
<evidence type="ECO:0000256" key="1">
    <source>
        <dbReference type="ARBA" id="ARBA00006485"/>
    </source>
</evidence>
<evidence type="ECO:0000313" key="19">
    <source>
        <dbReference type="Proteomes" id="UP000469558"/>
    </source>
</evidence>
<sequence>PPPKPPPVLPNDCALSPDDPPSPSPSPSSYEILHIAAKPAEGSWQQNPVPFLLLSTTTASHESKDAFSILSNLCTPANLLWDSRFTSRQRPSPQPPFRTFPPSPTAQRLTPSLPSTISVQNLAAEEPIATMDSKRHPSSFQQLEKLGEGTYATVFKGRNRQTGELVALKEIHLDSEEGTPSTAIREISLMKELKHENIVSLHDVIHTENKLMLVFEFMDKDLKRYMDTVGDRGALIPSTIKSFMHQLLQGIDFCHTNRVLHRDLKPQNLLINTKGHLKLADFGLARAFGIPVNTFSNEVVTLWYRAPDVLLGSRTYNTSIDIWSAGCIMAEMYTGRPLFPGTTNEDQLVRIFRIMGTPSERTWPGISQYTEYKQNFQMYATQDLRIILPQIDASGIDLLQRMLQLRPELRISAHDALQHPWFAELNAGMRGLAPQQQGGMPVQQRGYAQPGVVAQEGYGY</sequence>
<keyword evidence="4" id="KW-0808">Transferase</keyword>
<comment type="caution">
    <text evidence="18">The sequence shown here is derived from an EMBL/GenBank/DDBJ whole genome shotgun (WGS) entry which is preliminary data.</text>
</comment>
<feature type="compositionally biased region" description="Pro residues" evidence="16">
    <location>
        <begin position="92"/>
        <end position="104"/>
    </location>
</feature>
<comment type="catalytic activity">
    <reaction evidence="10">
        <text>L-seryl-[protein] + ATP = O-phospho-L-seryl-[protein] + ADP + H(+)</text>
        <dbReference type="Rhea" id="RHEA:17989"/>
        <dbReference type="Rhea" id="RHEA-COMP:9863"/>
        <dbReference type="Rhea" id="RHEA-COMP:11604"/>
        <dbReference type="ChEBI" id="CHEBI:15378"/>
        <dbReference type="ChEBI" id="CHEBI:29999"/>
        <dbReference type="ChEBI" id="CHEBI:30616"/>
        <dbReference type="ChEBI" id="CHEBI:83421"/>
        <dbReference type="ChEBI" id="CHEBI:456216"/>
        <dbReference type="EC" id="2.7.11.22"/>
    </reaction>
</comment>
<feature type="domain" description="Protein kinase" evidence="17">
    <location>
        <begin position="140"/>
        <end position="422"/>
    </location>
</feature>
<feature type="non-terminal residue" evidence="18">
    <location>
        <position position="460"/>
    </location>
</feature>
<dbReference type="InterPro" id="IPR017441">
    <property type="entry name" value="Protein_kinase_ATP_BS"/>
</dbReference>
<dbReference type="InterPro" id="IPR050108">
    <property type="entry name" value="CDK"/>
</dbReference>
<evidence type="ECO:0000256" key="4">
    <source>
        <dbReference type="ARBA" id="ARBA00022679"/>
    </source>
</evidence>
<dbReference type="SMART" id="SM00220">
    <property type="entry name" value="S_TKc"/>
    <property type="match status" value="1"/>
</dbReference>
<dbReference type="InterPro" id="IPR008271">
    <property type="entry name" value="Ser/Thr_kinase_AS"/>
</dbReference>
<dbReference type="InterPro" id="IPR011009">
    <property type="entry name" value="Kinase-like_dom_sf"/>
</dbReference>
<keyword evidence="3 15" id="KW-0723">Serine/threonine-protein kinase</keyword>
<accession>A0A8T9CEA7</accession>
<dbReference type="AlphaFoldDB" id="A0A8T9CEA7"/>
<comment type="subunit">
    <text evidence="12">Interacts with a number of cyclins.</text>
</comment>
<evidence type="ECO:0000256" key="16">
    <source>
        <dbReference type="SAM" id="MobiDB-lite"/>
    </source>
</evidence>
<dbReference type="GO" id="GO:0005524">
    <property type="term" value="F:ATP binding"/>
    <property type="evidence" value="ECO:0007669"/>
    <property type="project" value="UniProtKB-UniRule"/>
</dbReference>
<evidence type="ECO:0000256" key="3">
    <source>
        <dbReference type="ARBA" id="ARBA00022527"/>
    </source>
</evidence>
<keyword evidence="5 14" id="KW-0547">Nucleotide-binding</keyword>
<dbReference type="PANTHER" id="PTHR24056">
    <property type="entry name" value="CELL DIVISION PROTEIN KINASE"/>
    <property type="match status" value="1"/>
</dbReference>
<dbReference type="PROSITE" id="PS00107">
    <property type="entry name" value="PROTEIN_KINASE_ATP"/>
    <property type="match status" value="1"/>
</dbReference>
<comment type="catalytic activity">
    <reaction evidence="9">
        <text>L-threonyl-[protein] + ATP = O-phospho-L-threonyl-[protein] + ADP + H(+)</text>
        <dbReference type="Rhea" id="RHEA:46608"/>
        <dbReference type="Rhea" id="RHEA-COMP:11060"/>
        <dbReference type="Rhea" id="RHEA-COMP:11605"/>
        <dbReference type="ChEBI" id="CHEBI:15378"/>
        <dbReference type="ChEBI" id="CHEBI:30013"/>
        <dbReference type="ChEBI" id="CHEBI:30616"/>
        <dbReference type="ChEBI" id="CHEBI:61977"/>
        <dbReference type="ChEBI" id="CHEBI:456216"/>
        <dbReference type="EC" id="2.7.11.22"/>
    </reaction>
</comment>
<organism evidence="18 19">
    <name type="scientific">Lachnellula suecica</name>
    <dbReference type="NCBI Taxonomy" id="602035"/>
    <lineage>
        <taxon>Eukaryota</taxon>
        <taxon>Fungi</taxon>
        <taxon>Dikarya</taxon>
        <taxon>Ascomycota</taxon>
        <taxon>Pezizomycotina</taxon>
        <taxon>Leotiomycetes</taxon>
        <taxon>Helotiales</taxon>
        <taxon>Lachnaceae</taxon>
        <taxon>Lachnellula</taxon>
    </lineage>
</organism>
<dbReference type="PANTHER" id="PTHR24056:SF46">
    <property type="entry name" value="CYCLIN-DEPENDENT KINASE 5"/>
    <property type="match status" value="1"/>
</dbReference>
<evidence type="ECO:0000256" key="13">
    <source>
        <dbReference type="ARBA" id="ARBA00073154"/>
    </source>
</evidence>
<dbReference type="GO" id="GO:0005634">
    <property type="term" value="C:nucleus"/>
    <property type="evidence" value="ECO:0007669"/>
    <property type="project" value="TreeGrafter"/>
</dbReference>
<evidence type="ECO:0000256" key="15">
    <source>
        <dbReference type="RuleBase" id="RU000304"/>
    </source>
</evidence>
<dbReference type="Proteomes" id="UP000469558">
    <property type="component" value="Unassembled WGS sequence"/>
</dbReference>
<dbReference type="FunFam" id="1.10.510.10:FF:000410">
    <property type="entry name" value="Probable PHO85-cyclin-dependent protein kinase"/>
    <property type="match status" value="1"/>
</dbReference>
<evidence type="ECO:0000256" key="11">
    <source>
        <dbReference type="ARBA" id="ARBA00053974"/>
    </source>
</evidence>
<evidence type="ECO:0000313" key="18">
    <source>
        <dbReference type="EMBL" id="TVY83861.1"/>
    </source>
</evidence>
<reference evidence="18 19" key="1">
    <citation type="submission" date="2018-05" db="EMBL/GenBank/DDBJ databases">
        <title>Genome sequencing and assembly of the regulated plant pathogen Lachnellula willkommii and related sister species for the development of diagnostic species identification markers.</title>
        <authorList>
            <person name="Giroux E."/>
            <person name="Bilodeau G."/>
        </authorList>
    </citation>
    <scope>NUCLEOTIDE SEQUENCE [LARGE SCALE GENOMIC DNA]</scope>
    <source>
        <strain evidence="18 19">CBS 268.59</strain>
    </source>
</reference>
<evidence type="ECO:0000256" key="8">
    <source>
        <dbReference type="ARBA" id="ARBA00041795"/>
    </source>
</evidence>
<proteinExistence type="inferred from homology"/>
<keyword evidence="7 14" id="KW-0067">ATP-binding</keyword>
<evidence type="ECO:0000259" key="17">
    <source>
        <dbReference type="PROSITE" id="PS50011"/>
    </source>
</evidence>
<name>A0A8T9CEA7_9HELO</name>
<evidence type="ECO:0000256" key="5">
    <source>
        <dbReference type="ARBA" id="ARBA00022741"/>
    </source>
</evidence>
<feature type="binding site" evidence="14">
    <location>
        <position position="169"/>
    </location>
    <ligand>
        <name>ATP</name>
        <dbReference type="ChEBI" id="CHEBI:30616"/>
    </ligand>
</feature>
<evidence type="ECO:0000256" key="10">
    <source>
        <dbReference type="ARBA" id="ARBA00048367"/>
    </source>
</evidence>
<dbReference type="Gene3D" id="1.10.510.10">
    <property type="entry name" value="Transferase(Phosphotransferase) domain 1"/>
    <property type="match status" value="1"/>
</dbReference>
<feature type="region of interest" description="Disordered" evidence="16">
    <location>
        <begin position="86"/>
        <end position="111"/>
    </location>
</feature>
<dbReference type="InterPro" id="IPR000719">
    <property type="entry name" value="Prot_kinase_dom"/>
</dbReference>
<comment type="similarity">
    <text evidence="1">Belongs to the protein kinase superfamily. CMGC Ser/Thr protein kinase family. CDC2/CDKX subfamily.</text>
</comment>